<protein>
    <recommendedName>
        <fullName evidence="1">DpnD/PcfM-like C-terminal domain-containing protein</fullName>
    </recommendedName>
</protein>
<dbReference type="AlphaFoldDB" id="A0A6G1VH57"/>
<dbReference type="Pfam" id="PF14207">
    <property type="entry name" value="DpnD-PcfM"/>
    <property type="match status" value="1"/>
</dbReference>
<evidence type="ECO:0000313" key="2">
    <source>
        <dbReference type="EMBL" id="MQP12837.1"/>
    </source>
</evidence>
<reference evidence="2 3" key="1">
    <citation type="submission" date="2019-09" db="EMBL/GenBank/DDBJ databases">
        <title>Distinct polysaccharide growth profiles of human intestinal Prevotella copri isolates.</title>
        <authorList>
            <person name="Fehlner-Peach H."/>
            <person name="Magnabosco C."/>
            <person name="Raghavan V."/>
            <person name="Scher J.U."/>
            <person name="Tett A."/>
            <person name="Cox L.M."/>
            <person name="Gottsegen C."/>
            <person name="Watters A."/>
            <person name="Wiltshire- Gordon J.D."/>
            <person name="Segata N."/>
            <person name="Bonneau R."/>
            <person name="Littman D.R."/>
        </authorList>
    </citation>
    <scope>NUCLEOTIDE SEQUENCE [LARGE SCALE GENOMIC DNA]</scope>
    <source>
        <strain evidence="3">iAA917</strain>
    </source>
</reference>
<feature type="domain" description="DpnD/PcfM-like C-terminal" evidence="1">
    <location>
        <begin position="4"/>
        <end position="34"/>
    </location>
</feature>
<dbReference type="Proteomes" id="UP000477980">
    <property type="component" value="Unassembled WGS sequence"/>
</dbReference>
<name>A0A6G1VH57_9BACT</name>
<comment type="caution">
    <text evidence="2">The sequence shown here is derived from an EMBL/GenBank/DDBJ whole genome shotgun (WGS) entry which is preliminary data.</text>
</comment>
<evidence type="ECO:0000259" key="1">
    <source>
        <dbReference type="Pfam" id="PF14207"/>
    </source>
</evidence>
<dbReference type="EMBL" id="VZAH01000002">
    <property type="protein sequence ID" value="MQP12837.1"/>
    <property type="molecule type" value="Genomic_DNA"/>
</dbReference>
<gene>
    <name evidence="2" type="ORF">F7D25_00035</name>
</gene>
<sequence>MKKYQVEIVEKIVFQVSVEAANEAEAENMARDQYDKGILEGNGEKESVTFDVIDD</sequence>
<dbReference type="RefSeq" id="WP_153091045.1">
    <property type="nucleotide sequence ID" value="NZ_VZAH01000002.1"/>
</dbReference>
<evidence type="ECO:0000313" key="3">
    <source>
        <dbReference type="Proteomes" id="UP000477980"/>
    </source>
</evidence>
<proteinExistence type="predicted"/>
<accession>A0A6G1VH57</accession>
<organism evidence="2 3">
    <name type="scientific">Segatella copri</name>
    <dbReference type="NCBI Taxonomy" id="165179"/>
    <lineage>
        <taxon>Bacteria</taxon>
        <taxon>Pseudomonadati</taxon>
        <taxon>Bacteroidota</taxon>
        <taxon>Bacteroidia</taxon>
        <taxon>Bacteroidales</taxon>
        <taxon>Prevotellaceae</taxon>
        <taxon>Segatella</taxon>
    </lineage>
</organism>
<dbReference type="InterPro" id="IPR025575">
    <property type="entry name" value="DpnD/PcfM_C"/>
</dbReference>